<keyword evidence="8" id="KW-1185">Reference proteome</keyword>
<sequence>MKHFGNALGAALWALVLSWHLNATAQAPAAPASASASAAEKTQASAPLQNIYGRQHLSLNGRWNYIVDPYETGYYNYRREPFDATPSGKGGFYDDLGPPQNGELVEYNFDLSPTLRTPGDWNSQDEKLVFYEGTVWMRRVFNAEPKEDKRYFLYFGAVNYESHVYLNGKKLGTHKGGFTPFQFDVSGKLNKGRNVVVVKVDNMRHQDEIPTVNTDWWNYGGITRDVLLAEVPATHIADYKVQLAKGDLKRIQGYVQLAGDQPRQSVSVTIPAAGISTTVQADASGRAAIDIDIDHAAGKLRYWSPETPILYDVEIAAGSDTVKDRVGLRTIETRGQDILLNGKPIFLRGISLHDENPLAQGRLRGEGDMRMMLQWARELNANFVRLAHYPHSERMSRLADEMGLLLWAEVPVYWTISWTNPDTYRNAERQLTDMVVRDKNRASVIVWSIGNETPVGEPRNVFMGRLSDAVRGLDDTRLVAAALEVHREGQRVVVEDPLAGKLDLASFNEYAGWYWSDPEDMLNYRFDIKVNKPVVVSEFGADALGGHHGDATTRWTEEYQERLYQNQFKLLTAIPGLRGMTPWILADFRSPRRPHPQYQDFWNRKGLISDTGQKKKAFHTLKRFYDGMQQKYR</sequence>
<dbReference type="KEGG" id="mtim:DIR46_17980"/>
<feature type="domain" description="Glycoside hydrolase family 2 catalytic" evidence="5">
    <location>
        <begin position="332"/>
        <end position="628"/>
    </location>
</feature>
<evidence type="ECO:0000256" key="3">
    <source>
        <dbReference type="ARBA" id="ARBA00023295"/>
    </source>
</evidence>
<evidence type="ECO:0000259" key="6">
    <source>
        <dbReference type="Pfam" id="PF02837"/>
    </source>
</evidence>
<protein>
    <submittedName>
        <fullName evidence="7">Beta-glucuronidase</fullName>
    </submittedName>
</protein>
<dbReference type="Gene3D" id="3.20.20.80">
    <property type="entry name" value="Glycosidases"/>
    <property type="match status" value="1"/>
</dbReference>
<dbReference type="InterPro" id="IPR023232">
    <property type="entry name" value="Glyco_hydro_2_AS"/>
</dbReference>
<dbReference type="PRINTS" id="PR00132">
    <property type="entry name" value="GLHYDRLASE2"/>
</dbReference>
<gene>
    <name evidence="7" type="ORF">DIR46_17980</name>
</gene>
<organism evidence="7 8">
    <name type="scientific">Massilia oculi</name>
    <dbReference type="NCBI Taxonomy" id="945844"/>
    <lineage>
        <taxon>Bacteria</taxon>
        <taxon>Pseudomonadati</taxon>
        <taxon>Pseudomonadota</taxon>
        <taxon>Betaproteobacteria</taxon>
        <taxon>Burkholderiales</taxon>
        <taxon>Oxalobacteraceae</taxon>
        <taxon>Telluria group</taxon>
        <taxon>Massilia</taxon>
    </lineage>
</organism>
<dbReference type="InterPro" id="IPR036156">
    <property type="entry name" value="Beta-gal/glucu_dom_sf"/>
</dbReference>
<evidence type="ECO:0000256" key="4">
    <source>
        <dbReference type="SAM" id="SignalP"/>
    </source>
</evidence>
<dbReference type="PROSITE" id="PS00608">
    <property type="entry name" value="GLYCOSYL_HYDROL_F2_2"/>
    <property type="match status" value="1"/>
</dbReference>
<evidence type="ECO:0000256" key="1">
    <source>
        <dbReference type="ARBA" id="ARBA00007401"/>
    </source>
</evidence>
<dbReference type="InterPro" id="IPR051913">
    <property type="entry name" value="GH2_Domain-Containing"/>
</dbReference>
<dbReference type="SUPFAM" id="SSF49303">
    <property type="entry name" value="beta-Galactosidase/glucuronidase domain"/>
    <property type="match status" value="1"/>
</dbReference>
<evidence type="ECO:0000259" key="5">
    <source>
        <dbReference type="Pfam" id="PF02836"/>
    </source>
</evidence>
<evidence type="ECO:0000256" key="2">
    <source>
        <dbReference type="ARBA" id="ARBA00022801"/>
    </source>
</evidence>
<dbReference type="RefSeq" id="WP_109346462.1">
    <property type="nucleotide sequence ID" value="NZ_CP029343.1"/>
</dbReference>
<dbReference type="InterPro" id="IPR006104">
    <property type="entry name" value="Glyco_hydro_2_N"/>
</dbReference>
<dbReference type="PANTHER" id="PTHR42732:SF1">
    <property type="entry name" value="BETA-MANNOSIDASE"/>
    <property type="match status" value="1"/>
</dbReference>
<evidence type="ECO:0000313" key="8">
    <source>
        <dbReference type="Proteomes" id="UP000245820"/>
    </source>
</evidence>
<dbReference type="Gene3D" id="2.60.120.260">
    <property type="entry name" value="Galactose-binding domain-like"/>
    <property type="match status" value="1"/>
</dbReference>
<keyword evidence="4" id="KW-0732">Signal</keyword>
<dbReference type="Gene3D" id="2.60.40.10">
    <property type="entry name" value="Immunoglobulins"/>
    <property type="match status" value="1"/>
</dbReference>
<dbReference type="PANTHER" id="PTHR42732">
    <property type="entry name" value="BETA-GALACTOSIDASE"/>
    <property type="match status" value="1"/>
</dbReference>
<dbReference type="Pfam" id="PF02836">
    <property type="entry name" value="Glyco_hydro_2_C"/>
    <property type="match status" value="1"/>
</dbReference>
<dbReference type="AlphaFoldDB" id="A0A2S2DLE6"/>
<keyword evidence="2" id="KW-0378">Hydrolase</keyword>
<comment type="similarity">
    <text evidence="1">Belongs to the glycosyl hydrolase 2 family.</text>
</comment>
<keyword evidence="3" id="KW-0326">Glycosidase</keyword>
<feature type="chain" id="PRO_5015777288" evidence="4">
    <location>
        <begin position="26"/>
        <end position="633"/>
    </location>
</feature>
<name>A0A2S2DLE6_9BURK</name>
<evidence type="ECO:0000313" key="7">
    <source>
        <dbReference type="EMBL" id="AWL06138.1"/>
    </source>
</evidence>
<feature type="domain" description="Glycosyl hydrolases family 2 sugar binding" evidence="6">
    <location>
        <begin position="129"/>
        <end position="232"/>
    </location>
</feature>
<dbReference type="InterPro" id="IPR017853">
    <property type="entry name" value="GH"/>
</dbReference>
<dbReference type="GO" id="GO:0005975">
    <property type="term" value="P:carbohydrate metabolic process"/>
    <property type="evidence" value="ECO:0007669"/>
    <property type="project" value="InterPro"/>
</dbReference>
<dbReference type="Pfam" id="PF02837">
    <property type="entry name" value="Glyco_hydro_2_N"/>
    <property type="match status" value="1"/>
</dbReference>
<reference evidence="7 8" key="1">
    <citation type="submission" date="2018-05" db="EMBL/GenBank/DDBJ databases">
        <title>Complete genome sequence of Massilia oculi sp. nov. CCUG 43427T (=DSM 26321T), the type strain of M. oculi, and comparison with genome sequences of other Massilia strains.</title>
        <authorList>
            <person name="Zhu B."/>
        </authorList>
    </citation>
    <scope>NUCLEOTIDE SEQUENCE [LARGE SCALE GENOMIC DNA]</scope>
    <source>
        <strain evidence="7 8">CCUG 43427</strain>
    </source>
</reference>
<feature type="signal peptide" evidence="4">
    <location>
        <begin position="1"/>
        <end position="25"/>
    </location>
</feature>
<dbReference type="InterPro" id="IPR013783">
    <property type="entry name" value="Ig-like_fold"/>
</dbReference>
<dbReference type="InterPro" id="IPR008979">
    <property type="entry name" value="Galactose-bd-like_sf"/>
</dbReference>
<proteinExistence type="inferred from homology"/>
<dbReference type="Proteomes" id="UP000245820">
    <property type="component" value="Chromosome"/>
</dbReference>
<dbReference type="GO" id="GO:0004553">
    <property type="term" value="F:hydrolase activity, hydrolyzing O-glycosyl compounds"/>
    <property type="evidence" value="ECO:0007669"/>
    <property type="project" value="InterPro"/>
</dbReference>
<dbReference type="InterPro" id="IPR006101">
    <property type="entry name" value="Glyco_hydro_2"/>
</dbReference>
<dbReference type="EMBL" id="CP029343">
    <property type="protein sequence ID" value="AWL06138.1"/>
    <property type="molecule type" value="Genomic_DNA"/>
</dbReference>
<dbReference type="SUPFAM" id="SSF51445">
    <property type="entry name" value="(Trans)glycosidases"/>
    <property type="match status" value="1"/>
</dbReference>
<dbReference type="InterPro" id="IPR006103">
    <property type="entry name" value="Glyco_hydro_2_cat"/>
</dbReference>
<dbReference type="SUPFAM" id="SSF49785">
    <property type="entry name" value="Galactose-binding domain-like"/>
    <property type="match status" value="1"/>
</dbReference>
<accession>A0A2S2DLE6</accession>
<dbReference type="OrthoDB" id="53299at2"/>